<comment type="catalytic activity">
    <reaction evidence="7">
        <text>L-threonyl-[protein] + ATP = O-phospho-L-threonyl-[protein] + ADP + H(+)</text>
        <dbReference type="Rhea" id="RHEA:46608"/>
        <dbReference type="Rhea" id="RHEA-COMP:11060"/>
        <dbReference type="Rhea" id="RHEA-COMP:11605"/>
        <dbReference type="ChEBI" id="CHEBI:15378"/>
        <dbReference type="ChEBI" id="CHEBI:30013"/>
        <dbReference type="ChEBI" id="CHEBI:30616"/>
        <dbReference type="ChEBI" id="CHEBI:61977"/>
        <dbReference type="ChEBI" id="CHEBI:456216"/>
        <dbReference type="EC" id="2.7.11.1"/>
    </reaction>
</comment>
<dbReference type="SMR" id="A0A078HTK2"/>
<gene>
    <name evidence="10" type="primary">BnaA03g53140D</name>
    <name evidence="9" type="ORF">DARMORV10_A03P63240.1</name>
    <name evidence="10" type="ORF">GSBRNA2T00071516001</name>
</gene>
<proteinExistence type="predicted"/>
<evidence type="ECO:0000256" key="5">
    <source>
        <dbReference type="ARBA" id="ARBA00022777"/>
    </source>
</evidence>
<reference evidence="9" key="3">
    <citation type="submission" date="2021-01" db="EMBL/GenBank/DDBJ databases">
        <authorList>
            <consortium name="Genoscope - CEA"/>
            <person name="William W."/>
        </authorList>
    </citation>
    <scope>NUCLEOTIDE SEQUENCE</scope>
</reference>
<evidence type="ECO:0000313" key="9">
    <source>
        <dbReference type="EMBL" id="CAF2133090.1"/>
    </source>
</evidence>
<keyword evidence="5" id="KW-0418">Kinase</keyword>
<evidence type="ECO:0000256" key="2">
    <source>
        <dbReference type="ARBA" id="ARBA00022527"/>
    </source>
</evidence>
<dbReference type="EMBL" id="HG994357">
    <property type="protein sequence ID" value="CAF2133090.1"/>
    <property type="molecule type" value="Genomic_DNA"/>
</dbReference>
<dbReference type="Gramene" id="CDY40649">
    <property type="protein sequence ID" value="CDY40649"/>
    <property type="gene ID" value="GSBRNA2T00071516001"/>
</dbReference>
<evidence type="ECO:0000256" key="7">
    <source>
        <dbReference type="ARBA" id="ARBA00047899"/>
    </source>
</evidence>
<keyword evidence="11" id="KW-1185">Reference proteome</keyword>
<dbReference type="PaxDb" id="3708-A0A078HTK2"/>
<keyword evidence="3" id="KW-0808">Transferase</keyword>
<evidence type="ECO:0000256" key="1">
    <source>
        <dbReference type="ARBA" id="ARBA00012513"/>
    </source>
</evidence>
<evidence type="ECO:0000256" key="8">
    <source>
        <dbReference type="ARBA" id="ARBA00048679"/>
    </source>
</evidence>
<sequence>MTNMKLHSLAHIFFEVASGQEFKEILMTTRGIPQEEQYMFPLGSSKVEVSKIAIGGARSKDYFDRHGDVKRIRRLKYWPLDRLLVDKYKFPEAEAKEFAESYS</sequence>
<evidence type="ECO:0000256" key="4">
    <source>
        <dbReference type="ARBA" id="ARBA00022741"/>
    </source>
</evidence>
<dbReference type="Proteomes" id="UP001295469">
    <property type="component" value="Chromosome A03"/>
</dbReference>
<dbReference type="STRING" id="3708.A0A078HTK2"/>
<accession>A0A078HTK2</accession>
<dbReference type="EC" id="2.7.11.1" evidence="1"/>
<dbReference type="EMBL" id="LK032476">
    <property type="protein sequence ID" value="CDY40649.1"/>
    <property type="molecule type" value="Genomic_DNA"/>
</dbReference>
<keyword evidence="2" id="KW-0723">Serine/threonine-protein kinase</keyword>
<reference evidence="10 11" key="1">
    <citation type="journal article" date="2014" name="Science">
        <title>Plant genetics. Early allopolyploid evolution in the post-Neolithic Brassica napus oilseed genome.</title>
        <authorList>
            <person name="Chalhoub B."/>
            <person name="Denoeud F."/>
            <person name="Liu S."/>
            <person name="Parkin I.A."/>
            <person name="Tang H."/>
            <person name="Wang X."/>
            <person name="Chiquet J."/>
            <person name="Belcram H."/>
            <person name="Tong C."/>
            <person name="Samans B."/>
            <person name="Correa M."/>
            <person name="Da Silva C."/>
            <person name="Just J."/>
            <person name="Falentin C."/>
            <person name="Koh C.S."/>
            <person name="Le Clainche I."/>
            <person name="Bernard M."/>
            <person name="Bento P."/>
            <person name="Noel B."/>
            <person name="Labadie K."/>
            <person name="Alberti A."/>
            <person name="Charles M."/>
            <person name="Arnaud D."/>
            <person name="Guo H."/>
            <person name="Daviaud C."/>
            <person name="Alamery S."/>
            <person name="Jabbari K."/>
            <person name="Zhao M."/>
            <person name="Edger P.P."/>
            <person name="Chelaifa H."/>
            <person name="Tack D."/>
            <person name="Lassalle G."/>
            <person name="Mestiri I."/>
            <person name="Schnel N."/>
            <person name="Le Paslier M.C."/>
            <person name="Fan G."/>
            <person name="Renault V."/>
            <person name="Bayer P.E."/>
            <person name="Golicz A.A."/>
            <person name="Manoli S."/>
            <person name="Lee T.H."/>
            <person name="Thi V.H."/>
            <person name="Chalabi S."/>
            <person name="Hu Q."/>
            <person name="Fan C."/>
            <person name="Tollenaere R."/>
            <person name="Lu Y."/>
            <person name="Battail C."/>
            <person name="Shen J."/>
            <person name="Sidebottom C.H."/>
            <person name="Wang X."/>
            <person name="Canaguier A."/>
            <person name="Chauveau A."/>
            <person name="Berard A."/>
            <person name="Deniot G."/>
            <person name="Guan M."/>
            <person name="Liu Z."/>
            <person name="Sun F."/>
            <person name="Lim Y.P."/>
            <person name="Lyons E."/>
            <person name="Town C.D."/>
            <person name="Bancroft I."/>
            <person name="Wang X."/>
            <person name="Meng J."/>
            <person name="Ma J."/>
            <person name="Pires J.C."/>
            <person name="King G.J."/>
            <person name="Brunel D."/>
            <person name="Delourme R."/>
            <person name="Renard M."/>
            <person name="Aury J.M."/>
            <person name="Adams K.L."/>
            <person name="Batley J."/>
            <person name="Snowdon R.J."/>
            <person name="Tost J."/>
            <person name="Edwards D."/>
            <person name="Zhou Y."/>
            <person name="Hua W."/>
            <person name="Sharpe A.G."/>
            <person name="Paterson A.H."/>
            <person name="Guan C."/>
            <person name="Wincker P."/>
        </authorList>
    </citation>
    <scope>NUCLEOTIDE SEQUENCE [LARGE SCALE GENOMIC DNA]</scope>
    <source>
        <strain evidence="11">cv. Darmor-bzh</strain>
    </source>
</reference>
<dbReference type="Proteomes" id="UP000028999">
    <property type="component" value="Unassembled WGS sequence"/>
</dbReference>
<dbReference type="GO" id="GO:0005524">
    <property type="term" value="F:ATP binding"/>
    <property type="evidence" value="ECO:0007669"/>
    <property type="project" value="UniProtKB-KW"/>
</dbReference>
<name>A0A078HTK2_BRANA</name>
<dbReference type="AlphaFoldDB" id="A0A078HTK2"/>
<keyword evidence="4" id="KW-0547">Nucleotide-binding</keyword>
<dbReference type="InterPro" id="IPR051334">
    <property type="entry name" value="SRPK"/>
</dbReference>
<protein>
    <recommendedName>
        <fullName evidence="1">non-specific serine/threonine protein kinase</fullName>
        <ecNumber evidence="1">2.7.11.1</ecNumber>
    </recommendedName>
</protein>
<organism evidence="10 11">
    <name type="scientific">Brassica napus</name>
    <name type="common">Rape</name>
    <dbReference type="NCBI Taxonomy" id="3708"/>
    <lineage>
        <taxon>Eukaryota</taxon>
        <taxon>Viridiplantae</taxon>
        <taxon>Streptophyta</taxon>
        <taxon>Embryophyta</taxon>
        <taxon>Tracheophyta</taxon>
        <taxon>Spermatophyta</taxon>
        <taxon>Magnoliopsida</taxon>
        <taxon>eudicotyledons</taxon>
        <taxon>Gunneridae</taxon>
        <taxon>Pentapetalae</taxon>
        <taxon>rosids</taxon>
        <taxon>malvids</taxon>
        <taxon>Brassicales</taxon>
        <taxon>Brassicaceae</taxon>
        <taxon>Brassiceae</taxon>
        <taxon>Brassica</taxon>
    </lineage>
</organism>
<dbReference type="PANTHER" id="PTHR47634:SF16">
    <property type="entry name" value="PROTEIN KINASE SUPERFAMILY PROTEIN"/>
    <property type="match status" value="1"/>
</dbReference>
<keyword evidence="6" id="KW-0067">ATP-binding</keyword>
<evidence type="ECO:0000313" key="10">
    <source>
        <dbReference type="EMBL" id="CDY40649.1"/>
    </source>
</evidence>
<reference evidence="10" key="2">
    <citation type="submission" date="2014-06" db="EMBL/GenBank/DDBJ databases">
        <authorList>
            <person name="Genoscope - CEA"/>
        </authorList>
    </citation>
    <scope>NUCLEOTIDE SEQUENCE</scope>
</reference>
<evidence type="ECO:0000256" key="6">
    <source>
        <dbReference type="ARBA" id="ARBA00022840"/>
    </source>
</evidence>
<evidence type="ECO:0000256" key="3">
    <source>
        <dbReference type="ARBA" id="ARBA00022679"/>
    </source>
</evidence>
<comment type="catalytic activity">
    <reaction evidence="8">
        <text>L-seryl-[protein] + ATP = O-phospho-L-seryl-[protein] + ADP + H(+)</text>
        <dbReference type="Rhea" id="RHEA:17989"/>
        <dbReference type="Rhea" id="RHEA-COMP:9863"/>
        <dbReference type="Rhea" id="RHEA-COMP:11604"/>
        <dbReference type="ChEBI" id="CHEBI:15378"/>
        <dbReference type="ChEBI" id="CHEBI:29999"/>
        <dbReference type="ChEBI" id="CHEBI:30616"/>
        <dbReference type="ChEBI" id="CHEBI:83421"/>
        <dbReference type="ChEBI" id="CHEBI:456216"/>
        <dbReference type="EC" id="2.7.11.1"/>
    </reaction>
</comment>
<evidence type="ECO:0000313" key="11">
    <source>
        <dbReference type="Proteomes" id="UP000028999"/>
    </source>
</evidence>
<dbReference type="GO" id="GO:0004674">
    <property type="term" value="F:protein serine/threonine kinase activity"/>
    <property type="evidence" value="ECO:0007669"/>
    <property type="project" value="UniProtKB-KW"/>
</dbReference>
<dbReference type="PANTHER" id="PTHR47634">
    <property type="entry name" value="PROTEIN KINASE DOMAIN-CONTAINING PROTEIN-RELATED"/>
    <property type="match status" value="1"/>
</dbReference>